<feature type="transmembrane region" description="Helical" evidence="19">
    <location>
        <begin position="38"/>
        <end position="60"/>
    </location>
</feature>
<evidence type="ECO:0000256" key="2">
    <source>
        <dbReference type="ARBA" id="ARBA00007866"/>
    </source>
</evidence>
<accession>A0A3S8V140</accession>
<keyword evidence="16 18" id="KW-0472">Membrane</keyword>
<comment type="cofactor">
    <cofactor evidence="18">
        <name>Cu cation</name>
        <dbReference type="ChEBI" id="CHEBI:23378"/>
    </cofactor>
    <text evidence="18">Binds a copper A center.</text>
</comment>
<dbReference type="NCBIfam" id="TIGR02866">
    <property type="entry name" value="CoxB"/>
    <property type="match status" value="1"/>
</dbReference>
<dbReference type="PANTHER" id="PTHR22888">
    <property type="entry name" value="CYTOCHROME C OXIDASE, SUBUNIT II"/>
    <property type="match status" value="1"/>
</dbReference>
<evidence type="ECO:0000256" key="5">
    <source>
        <dbReference type="ARBA" id="ARBA00022448"/>
    </source>
</evidence>
<comment type="subunit">
    <text evidence="3">Component of the cytochrome c oxidase (complex IV, CIV), a multisubunit enzyme composed of a catalytic core of 3 subunits and several supernumerary subunits. The complex exists as a monomer or a dimer and forms supercomplexes (SCs) in the inner mitochondrial membrane with ubiquinol-cytochrome c oxidoreductase (cytochrome b-c1 complex, complex III, CIII).</text>
</comment>
<keyword evidence="8 18" id="KW-0479">Metal-binding</keyword>
<comment type="function">
    <text evidence="18">Component of the cytochrome c oxidase, the last enzyme in the mitochondrial electron transport chain which drives oxidative phosphorylation. The respiratory chain contains 3 multisubunit complexes succinate dehydrogenase (complex II, CII), ubiquinol-cytochrome c oxidoreductase (cytochrome b-c1 complex, complex III, CIII) and cytochrome c oxidase (complex IV, CIV), that cooperate to transfer electrons derived from NADH and succinate to molecular oxygen, creating an electrochemical gradient over the inner membrane that drives transmembrane transport and the ATP synthase. Cytochrome c oxidase is the component of the respiratory chain that catalyzes the reduction of oxygen to water. Electrons originating from reduced cytochrome c in the intermembrane space (IMS) are transferred via the dinuclear copper A center (CU(A)) of subunit 2 and heme A of subunit 1 to the active site in subunit 1, a binuclear center (BNC) formed by heme A3 and copper B (CU(B)). The BNC reduces molecular oxygen to 2 water molecules using 4 electrons from cytochrome c in the IMS and 4 protons from the mitochondrial matrix.</text>
</comment>
<keyword evidence="13 19" id="KW-1133">Transmembrane helix</keyword>
<evidence type="ECO:0000256" key="1">
    <source>
        <dbReference type="ARBA" id="ARBA00004448"/>
    </source>
</evidence>
<sequence length="237" mass="27954">MKIYKMLYNISNWLKMTLLDSCSPSMLFLTYFHEYSMMFIIIILSLTMYMIMNLILNKYYSNKFNEHQLIETIWTIIPSIILLFLALPSLKILYLLEELKSPNISIKIMGNQWYWSYEYGEFKKISFDSYMIKFNNMSKKNFFRLLDLDNNLVIPNNTLIRFIVSSNDVIHSFSMPSMGMKIDATPGRLNQMSSLLLYMGMYSGQCSEICGANHSFMPIKLEVTNMNNFINWTKSFI</sequence>
<reference evidence="22" key="1">
    <citation type="journal article" date="2018" name="Mol. Phylogenet. Evol.">
        <title>Mitochondrial phylogenomics of the Hymenoptera.</title>
        <authorList>
            <person name="Tang P."/>
            <person name="Zhu J.C."/>
            <person name="Zheng B.Y."/>
            <person name="Wei S.J."/>
            <person name="Sharkey M."/>
            <person name="Chen X.X."/>
            <person name="Vogler A.P."/>
        </authorList>
    </citation>
    <scope>NUCLEOTIDE SEQUENCE</scope>
</reference>
<comment type="catalytic activity">
    <reaction evidence="17">
        <text>4 Fe(II)-[cytochrome c] + O2 + 8 H(+)(in) = 4 Fe(III)-[cytochrome c] + 2 H2O + 4 H(+)(out)</text>
        <dbReference type="Rhea" id="RHEA:11436"/>
        <dbReference type="Rhea" id="RHEA-COMP:10350"/>
        <dbReference type="Rhea" id="RHEA-COMP:14399"/>
        <dbReference type="ChEBI" id="CHEBI:15377"/>
        <dbReference type="ChEBI" id="CHEBI:15378"/>
        <dbReference type="ChEBI" id="CHEBI:15379"/>
        <dbReference type="ChEBI" id="CHEBI:29033"/>
        <dbReference type="ChEBI" id="CHEBI:29034"/>
        <dbReference type="EC" id="7.1.1.9"/>
    </reaction>
    <physiologicalReaction direction="left-to-right" evidence="17">
        <dbReference type="Rhea" id="RHEA:11437"/>
    </physiologicalReaction>
</comment>
<gene>
    <name evidence="22" type="primary">cox2</name>
</gene>
<evidence type="ECO:0000256" key="15">
    <source>
        <dbReference type="ARBA" id="ARBA00023128"/>
    </source>
</evidence>
<keyword evidence="11" id="KW-1278">Translocase</keyword>
<comment type="subcellular location">
    <subcellularLocation>
        <location evidence="1 18">Mitochondrion inner membrane</location>
        <topology evidence="1 18">Multi-pass membrane protein</topology>
    </subcellularLocation>
</comment>
<dbReference type="InterPro" id="IPR002429">
    <property type="entry name" value="CcO_II-like_C"/>
</dbReference>
<dbReference type="CDD" id="cd13912">
    <property type="entry name" value="CcO_II_C"/>
    <property type="match status" value="1"/>
</dbReference>
<name>A0A3S8V140_9HYME</name>
<dbReference type="GO" id="GO:0042773">
    <property type="term" value="P:ATP synthesis coupled electron transport"/>
    <property type="evidence" value="ECO:0007669"/>
    <property type="project" value="TreeGrafter"/>
</dbReference>
<evidence type="ECO:0000259" key="20">
    <source>
        <dbReference type="PROSITE" id="PS50857"/>
    </source>
</evidence>
<evidence type="ECO:0000259" key="21">
    <source>
        <dbReference type="PROSITE" id="PS50999"/>
    </source>
</evidence>
<evidence type="ECO:0000256" key="8">
    <source>
        <dbReference type="ARBA" id="ARBA00022723"/>
    </source>
</evidence>
<keyword evidence="14 18" id="KW-0186">Copper</keyword>
<feature type="transmembrane region" description="Helical" evidence="19">
    <location>
        <begin position="72"/>
        <end position="96"/>
    </location>
</feature>
<dbReference type="GO" id="GO:0005743">
    <property type="term" value="C:mitochondrial inner membrane"/>
    <property type="evidence" value="ECO:0007669"/>
    <property type="project" value="UniProtKB-SubCell"/>
</dbReference>
<dbReference type="SUPFAM" id="SSF49503">
    <property type="entry name" value="Cupredoxins"/>
    <property type="match status" value="1"/>
</dbReference>
<organism evidence="22">
    <name type="scientific">Platygaster sp. ZJUH_2016026</name>
    <dbReference type="NCBI Taxonomy" id="2491166"/>
    <lineage>
        <taxon>Eukaryota</taxon>
        <taxon>Metazoa</taxon>
        <taxon>Ecdysozoa</taxon>
        <taxon>Arthropoda</taxon>
        <taxon>Hexapoda</taxon>
        <taxon>Insecta</taxon>
        <taxon>Pterygota</taxon>
        <taxon>Neoptera</taxon>
        <taxon>Endopterygota</taxon>
        <taxon>Hymenoptera</taxon>
        <taxon>Apocrita</taxon>
        <taxon>Proctotrupomorpha</taxon>
        <taxon>Platygastroidea</taxon>
        <taxon>Platygastridae</taxon>
        <taxon>Platygastrinae</taxon>
        <taxon>Platygaster</taxon>
    </lineage>
</organism>
<dbReference type="EMBL" id="MG923507">
    <property type="protein sequence ID" value="AZL93388.1"/>
    <property type="molecule type" value="Genomic_DNA"/>
</dbReference>
<evidence type="ECO:0000256" key="16">
    <source>
        <dbReference type="ARBA" id="ARBA00023136"/>
    </source>
</evidence>
<comment type="similarity">
    <text evidence="2 18">Belongs to the cytochrome c oxidase subunit 2 family.</text>
</comment>
<dbReference type="InterPro" id="IPR001505">
    <property type="entry name" value="Copper_CuA"/>
</dbReference>
<keyword evidence="12 18" id="KW-0249">Electron transport</keyword>
<dbReference type="Pfam" id="PF02790">
    <property type="entry name" value="COX2_TM"/>
    <property type="match status" value="1"/>
</dbReference>
<dbReference type="Gene3D" id="2.60.40.420">
    <property type="entry name" value="Cupredoxins - blue copper proteins"/>
    <property type="match status" value="1"/>
</dbReference>
<evidence type="ECO:0000256" key="10">
    <source>
        <dbReference type="ARBA" id="ARBA00022842"/>
    </source>
</evidence>
<dbReference type="PROSITE" id="PS50857">
    <property type="entry name" value="COX2_CUA"/>
    <property type="match status" value="1"/>
</dbReference>
<evidence type="ECO:0000256" key="12">
    <source>
        <dbReference type="ARBA" id="ARBA00022982"/>
    </source>
</evidence>
<dbReference type="InterPro" id="IPR014222">
    <property type="entry name" value="Cyt_c_oxidase_su2"/>
</dbReference>
<keyword evidence="5 18" id="KW-0813">Transport</keyword>
<protein>
    <recommendedName>
        <fullName evidence="4 18">Cytochrome c oxidase subunit 2</fullName>
    </recommendedName>
</protein>
<dbReference type="FunFam" id="2.60.40.420:FF:000001">
    <property type="entry name" value="Cytochrome c oxidase subunit 2"/>
    <property type="match status" value="1"/>
</dbReference>
<feature type="domain" description="Cytochrome oxidase subunit II copper A binding" evidence="20">
    <location>
        <begin position="101"/>
        <end position="235"/>
    </location>
</feature>
<dbReference type="GO" id="GO:0004129">
    <property type="term" value="F:cytochrome-c oxidase activity"/>
    <property type="evidence" value="ECO:0007669"/>
    <property type="project" value="UniProtKB-EC"/>
</dbReference>
<dbReference type="InterPro" id="IPR034210">
    <property type="entry name" value="CcO_II_C"/>
</dbReference>
<evidence type="ECO:0000256" key="7">
    <source>
        <dbReference type="ARBA" id="ARBA00022692"/>
    </source>
</evidence>
<evidence type="ECO:0000256" key="4">
    <source>
        <dbReference type="ARBA" id="ARBA00015946"/>
    </source>
</evidence>
<keyword evidence="9 18" id="KW-0999">Mitochondrion inner membrane</keyword>
<geneLocation type="mitochondrion" evidence="22"/>
<feature type="domain" description="Cytochrome oxidase subunit II transmembrane region profile" evidence="21">
    <location>
        <begin position="10"/>
        <end position="100"/>
    </location>
</feature>
<evidence type="ECO:0000256" key="9">
    <source>
        <dbReference type="ARBA" id="ARBA00022792"/>
    </source>
</evidence>
<dbReference type="PROSITE" id="PS00078">
    <property type="entry name" value="COX2"/>
    <property type="match status" value="1"/>
</dbReference>
<evidence type="ECO:0000256" key="19">
    <source>
        <dbReference type="SAM" id="Phobius"/>
    </source>
</evidence>
<dbReference type="InterPro" id="IPR011759">
    <property type="entry name" value="Cyt_c_oxidase_su2_TM_dom"/>
</dbReference>
<keyword evidence="6 18" id="KW-0679">Respiratory chain</keyword>
<dbReference type="GO" id="GO:0005507">
    <property type="term" value="F:copper ion binding"/>
    <property type="evidence" value="ECO:0007669"/>
    <property type="project" value="InterPro"/>
</dbReference>
<proteinExistence type="inferred from homology"/>
<keyword evidence="7 18" id="KW-0812">Transmembrane</keyword>
<keyword evidence="15 18" id="KW-0496">Mitochondrion</keyword>
<dbReference type="Gene3D" id="1.10.287.90">
    <property type="match status" value="1"/>
</dbReference>
<evidence type="ECO:0000256" key="17">
    <source>
        <dbReference type="ARBA" id="ARBA00049512"/>
    </source>
</evidence>
<dbReference type="GO" id="GO:0016491">
    <property type="term" value="F:oxidoreductase activity"/>
    <property type="evidence" value="ECO:0007669"/>
    <property type="project" value="InterPro"/>
</dbReference>
<evidence type="ECO:0000256" key="14">
    <source>
        <dbReference type="ARBA" id="ARBA00023008"/>
    </source>
</evidence>
<dbReference type="InterPro" id="IPR045187">
    <property type="entry name" value="CcO_II"/>
</dbReference>
<keyword evidence="10" id="KW-0460">Magnesium</keyword>
<dbReference type="AlphaFoldDB" id="A0A3S8V140"/>
<dbReference type="SUPFAM" id="SSF81464">
    <property type="entry name" value="Cytochrome c oxidase subunit II-like, transmembrane region"/>
    <property type="match status" value="1"/>
</dbReference>
<evidence type="ECO:0000256" key="6">
    <source>
        <dbReference type="ARBA" id="ARBA00022660"/>
    </source>
</evidence>
<dbReference type="InterPro" id="IPR008972">
    <property type="entry name" value="Cupredoxin"/>
</dbReference>
<dbReference type="PANTHER" id="PTHR22888:SF9">
    <property type="entry name" value="CYTOCHROME C OXIDASE SUBUNIT 2"/>
    <property type="match status" value="1"/>
</dbReference>
<evidence type="ECO:0000313" key="22">
    <source>
        <dbReference type="EMBL" id="AZL93388.1"/>
    </source>
</evidence>
<evidence type="ECO:0000256" key="18">
    <source>
        <dbReference type="RuleBase" id="RU000457"/>
    </source>
</evidence>
<evidence type="ECO:0000256" key="11">
    <source>
        <dbReference type="ARBA" id="ARBA00022967"/>
    </source>
</evidence>
<dbReference type="InterPro" id="IPR036257">
    <property type="entry name" value="Cyt_c_oxidase_su2_TM_sf"/>
</dbReference>
<evidence type="ECO:0000256" key="3">
    <source>
        <dbReference type="ARBA" id="ARBA00011164"/>
    </source>
</evidence>
<dbReference type="Pfam" id="PF00116">
    <property type="entry name" value="COX2"/>
    <property type="match status" value="1"/>
</dbReference>
<evidence type="ECO:0000256" key="13">
    <source>
        <dbReference type="ARBA" id="ARBA00022989"/>
    </source>
</evidence>
<dbReference type="PROSITE" id="PS50999">
    <property type="entry name" value="COX2_TM"/>
    <property type="match status" value="1"/>
</dbReference>
<dbReference type="PRINTS" id="PR01166">
    <property type="entry name" value="CYCOXIDASEII"/>
</dbReference>